<protein>
    <submittedName>
        <fullName evidence="1">NUP153 protein</fullName>
    </submittedName>
</protein>
<organism evidence="1 2">
    <name type="scientific">Nocardiopsis dassonvillei (strain ATCC 23218 / DSM 43111 / CIP 107115 / JCM 7437 / KCTC 9190 / NBRC 14626 / NCTC 10488 / NRRL B-5397 / IMRU 509)</name>
    <name type="common">Actinomadura dassonvillei</name>
    <dbReference type="NCBI Taxonomy" id="446468"/>
    <lineage>
        <taxon>Bacteria</taxon>
        <taxon>Bacillati</taxon>
        <taxon>Actinomycetota</taxon>
        <taxon>Actinomycetes</taxon>
        <taxon>Streptosporangiales</taxon>
        <taxon>Nocardiopsidaceae</taxon>
        <taxon>Nocardiopsis</taxon>
    </lineage>
</organism>
<evidence type="ECO:0000313" key="1">
    <source>
        <dbReference type="EMBL" id="ADH65919.1"/>
    </source>
</evidence>
<accession>D7AWF3</accession>
<name>D7AWF3_NOCDD</name>
<dbReference type="Proteomes" id="UP000002219">
    <property type="component" value="Chromosome 1"/>
</dbReference>
<reference evidence="1 2" key="1">
    <citation type="journal article" date="2010" name="Stand. Genomic Sci.">
        <title>Complete genome sequence of Nocardiopsis dassonvillei type strain (IMRU 509).</title>
        <authorList>
            <person name="Sun H."/>
            <person name="Lapidus A."/>
            <person name="Nolan M."/>
            <person name="Lucas S."/>
            <person name="Del Rio T.G."/>
            <person name="Tice H."/>
            <person name="Cheng J.F."/>
            <person name="Tapia R."/>
            <person name="Han C."/>
            <person name="Goodwin L."/>
            <person name="Pitluck S."/>
            <person name="Pagani I."/>
            <person name="Ivanova N."/>
            <person name="Mavromatis K."/>
            <person name="Mikhailova N."/>
            <person name="Pati A."/>
            <person name="Chen A."/>
            <person name="Palaniappan K."/>
            <person name="Land M."/>
            <person name="Hauser L."/>
            <person name="Chang Y.J."/>
            <person name="Jeffries C.D."/>
            <person name="Djao O.D."/>
            <person name="Rohde M."/>
            <person name="Sikorski J."/>
            <person name="Goker M."/>
            <person name="Woyke T."/>
            <person name="Bristow J."/>
            <person name="Eisen J.A."/>
            <person name="Markowitz V."/>
            <person name="Hugenholtz P."/>
            <person name="Kyrpides N.C."/>
            <person name="Klenk H.P."/>
        </authorList>
    </citation>
    <scope>NUCLEOTIDE SEQUENCE [LARGE SCALE GENOMIC DNA]</scope>
    <source>
        <strain evidence="2">ATCC 23218 / DSM 43111 / CIP 107115 / JCM 7437 / KCTC 9190 / NBRC 14626 / NCTC 10488 / NRRL B-5397 / IMRU 509</strain>
    </source>
</reference>
<gene>
    <name evidence="1" type="ordered locus">Ndas_0472</name>
</gene>
<dbReference type="HOGENOM" id="CLU_2808121_0_0_11"/>
<sequence length="67" mass="7479">MRRKFRYGTADPAAPVRTVRLWPGFARFGFGTAPVPTRLRLRPAKRSAFRSRFPAGSMPGSGPFQGR</sequence>
<dbReference type="STRING" id="446468.Ndas_0472"/>
<dbReference type="EMBL" id="CP002040">
    <property type="protein sequence ID" value="ADH65919.1"/>
    <property type="molecule type" value="Genomic_DNA"/>
</dbReference>
<evidence type="ECO:0000313" key="2">
    <source>
        <dbReference type="Proteomes" id="UP000002219"/>
    </source>
</evidence>
<dbReference type="KEGG" id="nda:Ndas_0472"/>
<keyword evidence="2" id="KW-1185">Reference proteome</keyword>
<dbReference type="AlphaFoldDB" id="D7AWF3"/>
<proteinExistence type="predicted"/>